<keyword evidence="1" id="KW-0732">Signal</keyword>
<feature type="signal peptide" evidence="1">
    <location>
        <begin position="1"/>
        <end position="22"/>
    </location>
</feature>
<comment type="caution">
    <text evidence="2">The sequence shown here is derived from an EMBL/GenBank/DDBJ whole genome shotgun (WGS) entry which is preliminary data.</text>
</comment>
<dbReference type="RefSeq" id="WP_252853808.1">
    <property type="nucleotide sequence ID" value="NZ_JAMXLR010000061.1"/>
</dbReference>
<evidence type="ECO:0000313" key="2">
    <source>
        <dbReference type="EMBL" id="MCO6045695.1"/>
    </source>
</evidence>
<dbReference type="AlphaFoldDB" id="A0A9X2FB90"/>
<dbReference type="SUPFAM" id="SSF48317">
    <property type="entry name" value="Acid phosphatase/Vanadium-dependent haloperoxidase"/>
    <property type="match status" value="1"/>
</dbReference>
<accession>A0A9X2FB90</accession>
<sequence length="455" mass="49254">MHCKFAAQVFATVCVALAAAHAGGDTIIEWNRVASDVLLVDSNYQNPGMASRSMAMMNLAIYDAVNGVLPRHRQMFTHGAAPQVASPEAAAIQAAYRVLYSIYPDQQSLLDSERATSLNLIENSPAKAEGIAYGDLVASQIVAARATDGFDNMVLYTPQGDPGRWEPDPLNASQTAWGPQWGDMQTFALESTSQLIVPAVPALSSQQYTDAFDEVKSLGALDSSTRTPEQTEIGLFWSYDRLGMGTPMRMYNAILRTVADQQGNSLSDNARLFAMATTSVADAGIVAWDTKFTNDFWRPVSGIRRADEDGNPYTVADPGWVPLGAPGGIAPDGSLIDPFTPPFPTYLSGHASFGGALFQSLENFYGTDDISFEVTSDELPGVVRSYTSFSQASEENGRSRVYLGIHWNFDDIQARAMGANLANYVSDHHFLAIPEPSSLCLAVLGVCCFVARLRW</sequence>
<name>A0A9X2FB90_9BACT</name>
<dbReference type="InterPro" id="IPR036938">
    <property type="entry name" value="PAP2/HPO_sf"/>
</dbReference>
<dbReference type="EMBL" id="JAMXLR010000061">
    <property type="protein sequence ID" value="MCO6045695.1"/>
    <property type="molecule type" value="Genomic_DNA"/>
</dbReference>
<feature type="chain" id="PRO_5040886041" evidence="1">
    <location>
        <begin position="23"/>
        <end position="455"/>
    </location>
</feature>
<dbReference type="InterPro" id="IPR052559">
    <property type="entry name" value="V-haloperoxidase"/>
</dbReference>
<dbReference type="PANTHER" id="PTHR34599:SF1">
    <property type="entry name" value="PHOSPHATIDIC ACID PHOSPHATASE TYPE 2_HALOPEROXIDASE DOMAIN-CONTAINING PROTEIN"/>
    <property type="match status" value="1"/>
</dbReference>
<reference evidence="2" key="1">
    <citation type="submission" date="2022-06" db="EMBL/GenBank/DDBJ databases">
        <title>Aeoliella straminimaris, a novel planctomycete from sediments.</title>
        <authorList>
            <person name="Vitorino I.R."/>
            <person name="Lage O.M."/>
        </authorList>
    </citation>
    <scope>NUCLEOTIDE SEQUENCE</scope>
    <source>
        <strain evidence="2">ICT_H6.2</strain>
    </source>
</reference>
<proteinExistence type="predicted"/>
<evidence type="ECO:0000313" key="3">
    <source>
        <dbReference type="Proteomes" id="UP001155241"/>
    </source>
</evidence>
<gene>
    <name evidence="2" type="ORF">NG895_17495</name>
</gene>
<evidence type="ECO:0000256" key="1">
    <source>
        <dbReference type="SAM" id="SignalP"/>
    </source>
</evidence>
<protein>
    <submittedName>
        <fullName evidence="2">Vanadium-dependent haloperoxidase</fullName>
    </submittedName>
</protein>
<dbReference type="Gene3D" id="1.10.606.20">
    <property type="match status" value="1"/>
</dbReference>
<organism evidence="2 3">
    <name type="scientific">Aeoliella straminimaris</name>
    <dbReference type="NCBI Taxonomy" id="2954799"/>
    <lineage>
        <taxon>Bacteria</taxon>
        <taxon>Pseudomonadati</taxon>
        <taxon>Planctomycetota</taxon>
        <taxon>Planctomycetia</taxon>
        <taxon>Pirellulales</taxon>
        <taxon>Lacipirellulaceae</taxon>
        <taxon>Aeoliella</taxon>
    </lineage>
</organism>
<dbReference type="Proteomes" id="UP001155241">
    <property type="component" value="Unassembled WGS sequence"/>
</dbReference>
<dbReference type="PANTHER" id="PTHR34599">
    <property type="entry name" value="PEROXIDASE-RELATED"/>
    <property type="match status" value="1"/>
</dbReference>
<dbReference type="CDD" id="cd03398">
    <property type="entry name" value="PAP2_haloperoxidase"/>
    <property type="match status" value="1"/>
</dbReference>
<keyword evidence="3" id="KW-1185">Reference proteome</keyword>